<keyword evidence="1" id="KW-0863">Zinc-finger</keyword>
<keyword evidence="5" id="KW-1185">Reference proteome</keyword>
<dbReference type="GO" id="GO:0003676">
    <property type="term" value="F:nucleic acid binding"/>
    <property type="evidence" value="ECO:0007669"/>
    <property type="project" value="InterPro"/>
</dbReference>
<comment type="caution">
    <text evidence="4">The sequence shown here is derived from an EMBL/GenBank/DDBJ whole genome shotgun (WGS) entry which is preliminary data.</text>
</comment>
<proteinExistence type="predicted"/>
<evidence type="ECO:0000256" key="1">
    <source>
        <dbReference type="PROSITE-ProRule" id="PRU00047"/>
    </source>
</evidence>
<organism evidence="4 5">
    <name type="scientific">Lactuca virosa</name>
    <dbReference type="NCBI Taxonomy" id="75947"/>
    <lineage>
        <taxon>Eukaryota</taxon>
        <taxon>Viridiplantae</taxon>
        <taxon>Streptophyta</taxon>
        <taxon>Embryophyta</taxon>
        <taxon>Tracheophyta</taxon>
        <taxon>Spermatophyta</taxon>
        <taxon>Magnoliopsida</taxon>
        <taxon>eudicotyledons</taxon>
        <taxon>Gunneridae</taxon>
        <taxon>Pentapetalae</taxon>
        <taxon>asterids</taxon>
        <taxon>campanulids</taxon>
        <taxon>Asterales</taxon>
        <taxon>Asteraceae</taxon>
        <taxon>Cichorioideae</taxon>
        <taxon>Cichorieae</taxon>
        <taxon>Lactucinae</taxon>
        <taxon>Lactuca</taxon>
    </lineage>
</organism>
<dbReference type="PANTHER" id="PTHR47592:SF31">
    <property type="entry name" value="ZINC FINGER, CCHC-TYPE-RELATED"/>
    <property type="match status" value="1"/>
</dbReference>
<dbReference type="Pfam" id="PF00098">
    <property type="entry name" value="zf-CCHC"/>
    <property type="match status" value="1"/>
</dbReference>
<dbReference type="Gene3D" id="4.10.60.10">
    <property type="entry name" value="Zinc finger, CCHC-type"/>
    <property type="match status" value="1"/>
</dbReference>
<dbReference type="SMART" id="SM00343">
    <property type="entry name" value="ZnF_C2HC"/>
    <property type="match status" value="1"/>
</dbReference>
<dbReference type="PANTHER" id="PTHR47592">
    <property type="entry name" value="PBF68 PROTEIN"/>
    <property type="match status" value="1"/>
</dbReference>
<reference evidence="4 5" key="1">
    <citation type="submission" date="2022-01" db="EMBL/GenBank/DDBJ databases">
        <authorList>
            <person name="Xiong W."/>
            <person name="Schranz E."/>
        </authorList>
    </citation>
    <scope>NUCLEOTIDE SEQUENCE [LARGE SCALE GENOMIC DNA]</scope>
</reference>
<keyword evidence="1" id="KW-0862">Zinc</keyword>
<dbReference type="Pfam" id="PF14223">
    <property type="entry name" value="Retrotran_gag_2"/>
    <property type="match status" value="1"/>
</dbReference>
<evidence type="ECO:0000256" key="2">
    <source>
        <dbReference type="SAM" id="MobiDB-lite"/>
    </source>
</evidence>
<feature type="domain" description="CCHC-type" evidence="3">
    <location>
        <begin position="269"/>
        <end position="284"/>
    </location>
</feature>
<keyword evidence="1" id="KW-0479">Metal-binding</keyword>
<dbReference type="Pfam" id="PF13976">
    <property type="entry name" value="gag_pre-integrs"/>
    <property type="match status" value="1"/>
</dbReference>
<dbReference type="GO" id="GO:0008270">
    <property type="term" value="F:zinc ion binding"/>
    <property type="evidence" value="ECO:0007669"/>
    <property type="project" value="UniProtKB-KW"/>
</dbReference>
<evidence type="ECO:0000313" key="5">
    <source>
        <dbReference type="Proteomes" id="UP001157418"/>
    </source>
</evidence>
<feature type="region of interest" description="Disordered" evidence="2">
    <location>
        <begin position="209"/>
        <end position="259"/>
    </location>
</feature>
<evidence type="ECO:0000259" key="3">
    <source>
        <dbReference type="PROSITE" id="PS50158"/>
    </source>
</evidence>
<dbReference type="InterPro" id="IPR025724">
    <property type="entry name" value="GAG-pre-integrase_dom"/>
</dbReference>
<dbReference type="AlphaFoldDB" id="A0AAU9PE99"/>
<protein>
    <recommendedName>
        <fullName evidence="3">CCHC-type domain-containing protein</fullName>
    </recommendedName>
</protein>
<dbReference type="PROSITE" id="PS50158">
    <property type="entry name" value="ZF_CCHC"/>
    <property type="match status" value="1"/>
</dbReference>
<feature type="compositionally biased region" description="Basic residues" evidence="2">
    <location>
        <begin position="230"/>
        <end position="242"/>
    </location>
</feature>
<sequence>MSSNNKASGSNPTGSFSLMNLCGRVIFDGSNFMDWIRNIRMVTRYEDKEYVLDKELKELDESTATPEEVAEYQAHERDATKVACIMMATMTAELQKSYEDYYPFEMHQDLMERYHQSARQERYEIISSMITTRMKDSEPITSHMQKMQRYVDRLMKLNVNFPEELAIDIILHSLPSCYDQFRMTYHMNKEEVTLSKLQGLLKTAESGLKSKSVATPTPTTTPVLAIGQGKGKKRKHPSKGTKGKSLEGSSSGTKGGSITPSAIPKDAECFYCQNKGHWKRNCPKYLQDVKDGKVKPSHAGCGIHICCDLQGLRRSEDVEHGKINLIMGNKKVAPVTKIGVYTLLLDSGLKLDLNKCVYSSEMARNIISFHALYKQGFTFSFDNEVGSINAFFNNVLYFKALPCDGVYEAVSVVDNLGNNVLCIDSSTSLDKASLWHCRLGHVSKKRIGQLQKDGVLESFDLKSDDSCESCLLGKMTKSPFTGTCARGEDMVMST</sequence>
<dbReference type="Proteomes" id="UP001157418">
    <property type="component" value="Unassembled WGS sequence"/>
</dbReference>
<dbReference type="SUPFAM" id="SSF57756">
    <property type="entry name" value="Retrovirus zinc finger-like domains"/>
    <property type="match status" value="1"/>
</dbReference>
<dbReference type="InterPro" id="IPR036875">
    <property type="entry name" value="Znf_CCHC_sf"/>
</dbReference>
<accession>A0AAU9PE99</accession>
<dbReference type="InterPro" id="IPR001878">
    <property type="entry name" value="Znf_CCHC"/>
</dbReference>
<name>A0AAU9PE99_9ASTR</name>
<evidence type="ECO:0000313" key="4">
    <source>
        <dbReference type="EMBL" id="CAH1448642.1"/>
    </source>
</evidence>
<gene>
    <name evidence="4" type="ORF">LVIROSA_LOCUS34171</name>
</gene>
<dbReference type="EMBL" id="CAKMRJ010005634">
    <property type="protein sequence ID" value="CAH1448642.1"/>
    <property type="molecule type" value="Genomic_DNA"/>
</dbReference>